<feature type="domain" description="Peptidase M13 C-terminal" evidence="9">
    <location>
        <begin position="494"/>
        <end position="696"/>
    </location>
</feature>
<gene>
    <name evidence="11" type="ORF">FRZ32_01940</name>
</gene>
<dbReference type="PROSITE" id="PS51885">
    <property type="entry name" value="NEPRILYSIN"/>
    <property type="match status" value="1"/>
</dbReference>
<evidence type="ECO:0000256" key="2">
    <source>
        <dbReference type="ARBA" id="ARBA00007357"/>
    </source>
</evidence>
<keyword evidence="7" id="KW-0482">Metalloprotease</keyword>
<dbReference type="InterPro" id="IPR018497">
    <property type="entry name" value="Peptidase_M13_C"/>
</dbReference>
<dbReference type="OrthoDB" id="9775677at2"/>
<evidence type="ECO:0000256" key="1">
    <source>
        <dbReference type="ARBA" id="ARBA00001947"/>
    </source>
</evidence>
<keyword evidence="12" id="KW-1185">Reference proteome</keyword>
<evidence type="ECO:0000313" key="11">
    <source>
        <dbReference type="EMBL" id="TXC64869.1"/>
    </source>
</evidence>
<comment type="caution">
    <text evidence="11">The sequence shown here is derived from an EMBL/GenBank/DDBJ whole genome shotgun (WGS) entry which is preliminary data.</text>
</comment>
<dbReference type="InterPro" id="IPR000718">
    <property type="entry name" value="Peptidase_M13"/>
</dbReference>
<keyword evidence="4" id="KW-0479">Metal-binding</keyword>
<evidence type="ECO:0000256" key="3">
    <source>
        <dbReference type="ARBA" id="ARBA00022670"/>
    </source>
</evidence>
<keyword evidence="6" id="KW-0862">Zinc</keyword>
<feature type="signal peptide" evidence="8">
    <location>
        <begin position="1"/>
        <end position="22"/>
    </location>
</feature>
<dbReference type="PRINTS" id="PR00786">
    <property type="entry name" value="NEPRILYSIN"/>
</dbReference>
<dbReference type="InterPro" id="IPR008753">
    <property type="entry name" value="Peptidase_M13_N"/>
</dbReference>
<name>A0A5C6TX98_9SPHN</name>
<proteinExistence type="inferred from homology"/>
<dbReference type="GO" id="GO:0005886">
    <property type="term" value="C:plasma membrane"/>
    <property type="evidence" value="ECO:0007669"/>
    <property type="project" value="TreeGrafter"/>
</dbReference>
<protein>
    <submittedName>
        <fullName evidence="11">M13 family metallopeptidase</fullName>
    </submittedName>
</protein>
<dbReference type="GO" id="GO:0004222">
    <property type="term" value="F:metalloendopeptidase activity"/>
    <property type="evidence" value="ECO:0007669"/>
    <property type="project" value="InterPro"/>
</dbReference>
<dbReference type="Pfam" id="PF01431">
    <property type="entry name" value="Peptidase_M13"/>
    <property type="match status" value="1"/>
</dbReference>
<dbReference type="GO" id="GO:0046872">
    <property type="term" value="F:metal ion binding"/>
    <property type="evidence" value="ECO:0007669"/>
    <property type="project" value="UniProtKB-KW"/>
</dbReference>
<dbReference type="AlphaFoldDB" id="A0A5C6TX98"/>
<evidence type="ECO:0000256" key="5">
    <source>
        <dbReference type="ARBA" id="ARBA00022801"/>
    </source>
</evidence>
<evidence type="ECO:0000256" key="6">
    <source>
        <dbReference type="ARBA" id="ARBA00022833"/>
    </source>
</evidence>
<keyword evidence="5" id="KW-0378">Hydrolase</keyword>
<dbReference type="SUPFAM" id="SSF55486">
    <property type="entry name" value="Metalloproteases ('zincins'), catalytic domain"/>
    <property type="match status" value="1"/>
</dbReference>
<evidence type="ECO:0000259" key="9">
    <source>
        <dbReference type="Pfam" id="PF01431"/>
    </source>
</evidence>
<dbReference type="GO" id="GO:0016485">
    <property type="term" value="P:protein processing"/>
    <property type="evidence" value="ECO:0007669"/>
    <property type="project" value="TreeGrafter"/>
</dbReference>
<feature type="domain" description="Peptidase M13 N-terminal" evidence="10">
    <location>
        <begin position="73"/>
        <end position="442"/>
    </location>
</feature>
<accession>A0A5C6TX98</accession>
<dbReference type="EMBL" id="VOQQ01000001">
    <property type="protein sequence ID" value="TXC64869.1"/>
    <property type="molecule type" value="Genomic_DNA"/>
</dbReference>
<dbReference type="Gene3D" id="3.40.390.10">
    <property type="entry name" value="Collagenase (Catalytic Domain)"/>
    <property type="match status" value="1"/>
</dbReference>
<dbReference type="PANTHER" id="PTHR11733:SF167">
    <property type="entry name" value="FI17812P1-RELATED"/>
    <property type="match status" value="1"/>
</dbReference>
<keyword evidence="3" id="KW-0645">Protease</keyword>
<comment type="cofactor">
    <cofactor evidence="1">
        <name>Zn(2+)</name>
        <dbReference type="ChEBI" id="CHEBI:29105"/>
    </cofactor>
</comment>
<evidence type="ECO:0000256" key="4">
    <source>
        <dbReference type="ARBA" id="ARBA00022723"/>
    </source>
</evidence>
<dbReference type="InterPro" id="IPR042089">
    <property type="entry name" value="Peptidase_M13_dom_2"/>
</dbReference>
<dbReference type="PANTHER" id="PTHR11733">
    <property type="entry name" value="ZINC METALLOPROTEASE FAMILY M13 NEPRILYSIN-RELATED"/>
    <property type="match status" value="1"/>
</dbReference>
<feature type="chain" id="PRO_5023021598" evidence="8">
    <location>
        <begin position="23"/>
        <end position="699"/>
    </location>
</feature>
<evidence type="ECO:0000256" key="8">
    <source>
        <dbReference type="SAM" id="SignalP"/>
    </source>
</evidence>
<reference evidence="11 12" key="1">
    <citation type="journal article" date="2015" name="J. Microbiol.">
        <title>Sphingosinicella ginsenosidimutans sp. nov., with ginsenoside converting activity.</title>
        <authorList>
            <person name="Kim J.K."/>
            <person name="Kang M.S."/>
            <person name="Park S.C."/>
            <person name="Kim K.M."/>
            <person name="Choi K."/>
            <person name="Yoon M.H."/>
            <person name="Im W.T."/>
        </authorList>
    </citation>
    <scope>NUCLEOTIDE SEQUENCE [LARGE SCALE GENOMIC DNA]</scope>
    <source>
        <strain evidence="11 12">BS-11</strain>
    </source>
</reference>
<evidence type="ECO:0000259" key="10">
    <source>
        <dbReference type="Pfam" id="PF05649"/>
    </source>
</evidence>
<dbReference type="Gene3D" id="1.10.1380.10">
    <property type="entry name" value="Neutral endopeptidase , domain2"/>
    <property type="match status" value="1"/>
</dbReference>
<dbReference type="CDD" id="cd08662">
    <property type="entry name" value="M13"/>
    <property type="match status" value="1"/>
</dbReference>
<evidence type="ECO:0000256" key="7">
    <source>
        <dbReference type="ARBA" id="ARBA00023049"/>
    </source>
</evidence>
<evidence type="ECO:0000313" key="12">
    <source>
        <dbReference type="Proteomes" id="UP000321249"/>
    </source>
</evidence>
<comment type="similarity">
    <text evidence="2">Belongs to the peptidase M13 family.</text>
</comment>
<dbReference type="InterPro" id="IPR024079">
    <property type="entry name" value="MetalloPept_cat_dom_sf"/>
</dbReference>
<sequence length="699" mass="77307">MKHVLFLAGAATIALAPLSAQAATGAATAATATGAAAAATATGTAAATAATAGRPEYGDFGIDLSARDLSVRPGDDFWSYANAGFVRAHPIPADRVSYGVSDVLQDQIEQQLKDIVEHPGDDAAARQVADFYASWMDEAGVERRGAAVLQPYLDRINAVHDRAGLIALFATPGFASPVDIGIIPDPADTTRYVVTASQSGLGLPGHDYYLNQGADYDRYRAAYRAYLIQIQTLAGIPDAAAKADAVIALEHRMAEVQWAPERSRDIQQTYNPMDRAQLATLAPQFDWPNMLAAAGLGSAQTVVVGETSAIHDTGALLESVPLETWKAYLTVHFIDNFAQYLPRAFDQANFEFRSHTLRGVEQQRDRWKRGLSVLNRSLGEAVGRIYVERHFPPESRRQITELVGNLRAALNERLRANQWMDDTTREQAIAKLDAFDPRLGSPAQFVDYSPIRVDRADLLGNAVRAGQFAWERQVRRFGGPVDRSLWEMTPQTINAYYDPLMNQITFPAAILQPPYFDPNADPAVNYGAIGAVIGHEIGHGFDDQGSHFDAQGRIRDWWTPQSSQRFAERTQALGAQYNQFEPLPGLHVNGQLTMGENIGDLGGIEMAWSAYRRYVAQHGELPVIDGLTGDQRFFLAYAQSWRDYWREGLLREVVLTNPHAPSMYRVNGVVRNVDEWYRAFNIQPGDRLYLPPEQRVHIW</sequence>
<organism evidence="11 12">
    <name type="scientific">Allosphingosinicella ginsenosidimutans</name>
    <dbReference type="NCBI Taxonomy" id="1176539"/>
    <lineage>
        <taxon>Bacteria</taxon>
        <taxon>Pseudomonadati</taxon>
        <taxon>Pseudomonadota</taxon>
        <taxon>Alphaproteobacteria</taxon>
        <taxon>Sphingomonadales</taxon>
        <taxon>Sphingomonadaceae</taxon>
        <taxon>Allosphingosinicella</taxon>
    </lineage>
</organism>
<dbReference type="Pfam" id="PF05649">
    <property type="entry name" value="Peptidase_M13_N"/>
    <property type="match status" value="1"/>
</dbReference>
<keyword evidence="8" id="KW-0732">Signal</keyword>
<dbReference type="Proteomes" id="UP000321249">
    <property type="component" value="Unassembled WGS sequence"/>
</dbReference>